<dbReference type="AlphaFoldDB" id="A0A550JL48"/>
<accession>A0A550JL48</accession>
<protein>
    <submittedName>
        <fullName evidence="3">Stage 0 sporulation family protein</fullName>
    </submittedName>
</protein>
<evidence type="ECO:0000259" key="2">
    <source>
        <dbReference type="PROSITE" id="PS51411"/>
    </source>
</evidence>
<dbReference type="PROSITE" id="PS51411">
    <property type="entry name" value="PSP1_C"/>
    <property type="match status" value="1"/>
</dbReference>
<sequence>MPKIVSLKFRDAGKHYFFNPLDFELAKGDRVVVETDRGRALATVVVPPEERAEDQLPADLKSVVRIATDEDLAMAQANVEREREAYLYCQDRIHKRNMEMKLVRAEYLFDGSKIIFYFTADGRVDFRELVKDLAHYFHTRIEMRQIGVRDEAKLIGGIGICGRELCCCTFLTEFTPVSVRMAKEQGLALNPTKISGQCGRLLCCLSYEFETYCSLKKCLPKCGRKVQLDGIKGEVVNQDVLRQKVQVRLEDGRSVAVTSEQIEEGKGPTPAMGEEAPRRNRPSSGGRGKPGRGEGRSQSPAAPPSPPVPPTKPAKPAKPAPPVEVKAPEPPSEGEEAAKTSRKRSRSRRRPRRK</sequence>
<proteinExistence type="predicted"/>
<dbReference type="InterPro" id="IPR047767">
    <property type="entry name" value="PSP1-like"/>
</dbReference>
<evidence type="ECO:0000256" key="1">
    <source>
        <dbReference type="SAM" id="MobiDB-lite"/>
    </source>
</evidence>
<dbReference type="Proteomes" id="UP000317155">
    <property type="component" value="Unassembled WGS sequence"/>
</dbReference>
<dbReference type="GO" id="GO:0005737">
    <property type="term" value="C:cytoplasm"/>
    <property type="evidence" value="ECO:0007669"/>
    <property type="project" value="TreeGrafter"/>
</dbReference>
<dbReference type="EMBL" id="VJVV01000001">
    <property type="protein sequence ID" value="TRO83931.1"/>
    <property type="molecule type" value="Genomic_DNA"/>
</dbReference>
<dbReference type="PANTHER" id="PTHR43830:SF3">
    <property type="entry name" value="PROTEIN PSP1"/>
    <property type="match status" value="1"/>
</dbReference>
<dbReference type="Pfam" id="PF04468">
    <property type="entry name" value="PSP1"/>
    <property type="match status" value="1"/>
</dbReference>
<evidence type="ECO:0000313" key="3">
    <source>
        <dbReference type="EMBL" id="TRO83931.1"/>
    </source>
</evidence>
<feature type="compositionally biased region" description="Pro residues" evidence="1">
    <location>
        <begin position="301"/>
        <end position="322"/>
    </location>
</feature>
<dbReference type="RefSeq" id="WP_092052847.1">
    <property type="nucleotide sequence ID" value="NZ_FOJJ01000001.1"/>
</dbReference>
<keyword evidence="4" id="KW-1185">Reference proteome</keyword>
<dbReference type="InterPro" id="IPR007557">
    <property type="entry name" value="PSP1_C"/>
</dbReference>
<dbReference type="OrthoDB" id="9779344at2"/>
<feature type="compositionally biased region" description="Basic residues" evidence="1">
    <location>
        <begin position="340"/>
        <end position="354"/>
    </location>
</feature>
<comment type="caution">
    <text evidence="3">The sequence shown here is derived from an EMBL/GenBank/DDBJ whole genome shotgun (WGS) entry which is preliminary data.</text>
</comment>
<dbReference type="PANTHER" id="PTHR43830">
    <property type="entry name" value="PROTEIN PSP1"/>
    <property type="match status" value="1"/>
</dbReference>
<evidence type="ECO:0000313" key="4">
    <source>
        <dbReference type="Proteomes" id="UP000317155"/>
    </source>
</evidence>
<feature type="region of interest" description="Disordered" evidence="1">
    <location>
        <begin position="254"/>
        <end position="354"/>
    </location>
</feature>
<dbReference type="NCBIfam" id="NF041131">
    <property type="entry name" value="RicT_YaaT_fam"/>
    <property type="match status" value="1"/>
</dbReference>
<reference evidence="3 4" key="1">
    <citation type="submission" date="2019-07" db="EMBL/GenBank/DDBJ databases">
        <title>Insights of Desulfuromonas acetexigens electromicrobiology.</title>
        <authorList>
            <person name="Katuri K."/>
            <person name="Sapireddy V."/>
            <person name="Shaw D.R."/>
            <person name="Saikaly P."/>
        </authorList>
    </citation>
    <scope>NUCLEOTIDE SEQUENCE [LARGE SCALE GENOMIC DNA]</scope>
    <source>
        <strain evidence="3 4">2873</strain>
    </source>
</reference>
<name>A0A550JL48_9BACT</name>
<gene>
    <name evidence="3" type="ORF">FL622_01755</name>
</gene>
<feature type="domain" description="PSP1 C-terminal" evidence="2">
    <location>
        <begin position="61"/>
        <end position="146"/>
    </location>
</feature>
<organism evidence="3 4">
    <name type="scientific">Trichloromonas acetexigens</name>
    <dbReference type="NCBI Taxonomy" id="38815"/>
    <lineage>
        <taxon>Bacteria</taxon>
        <taxon>Pseudomonadati</taxon>
        <taxon>Thermodesulfobacteriota</taxon>
        <taxon>Desulfuromonadia</taxon>
        <taxon>Desulfuromonadales</taxon>
        <taxon>Trichloromonadaceae</taxon>
        <taxon>Trichloromonas</taxon>
    </lineage>
</organism>